<dbReference type="EMBL" id="LR865379">
    <property type="protein sequence ID" value="CAD2083931.1"/>
    <property type="molecule type" value="Genomic_DNA"/>
</dbReference>
<protein>
    <submittedName>
        <fullName evidence="2">Fam-a protein</fullName>
    </submittedName>
</protein>
<dbReference type="SUPFAM" id="SSF55961">
    <property type="entry name" value="Bet v1-like"/>
    <property type="match status" value="1"/>
</dbReference>
<proteinExistence type="predicted"/>
<gene>
    <name evidence="2" type="ORF">PVBDA_0101540</name>
</gene>
<dbReference type="NCBIfam" id="TIGR01599">
    <property type="entry name" value="PYST-A"/>
    <property type="match status" value="1"/>
</dbReference>
<dbReference type="InterPro" id="IPR006486">
    <property type="entry name" value="PYST_A"/>
</dbReference>
<accession>A0A6V7RU34</accession>
<reference evidence="2 3" key="1">
    <citation type="submission" date="2020-08" db="EMBL/GenBank/DDBJ databases">
        <authorList>
            <person name="Ramaprasad A."/>
        </authorList>
    </citation>
    <scope>NUCLEOTIDE SEQUENCE [LARGE SCALE GENOMIC DNA]</scope>
</reference>
<keyword evidence="1" id="KW-0732">Signal</keyword>
<feature type="chain" id="PRO_5028378078" evidence="1">
    <location>
        <begin position="26"/>
        <end position="281"/>
    </location>
</feature>
<dbReference type="AlphaFoldDB" id="A0A6V7RU34"/>
<evidence type="ECO:0000313" key="3">
    <source>
        <dbReference type="Proteomes" id="UP000515550"/>
    </source>
</evidence>
<evidence type="ECO:0000256" key="1">
    <source>
        <dbReference type="SAM" id="SignalP"/>
    </source>
</evidence>
<dbReference type="Proteomes" id="UP000515550">
    <property type="component" value="Chromosome PVBDA_01"/>
</dbReference>
<feature type="signal peptide" evidence="1">
    <location>
        <begin position="1"/>
        <end position="25"/>
    </location>
</feature>
<organism evidence="2 3">
    <name type="scientific">Plasmodium vinckei brucechwatti</name>
    <dbReference type="NCBI Taxonomy" id="119398"/>
    <lineage>
        <taxon>Eukaryota</taxon>
        <taxon>Sar</taxon>
        <taxon>Alveolata</taxon>
        <taxon>Apicomplexa</taxon>
        <taxon>Aconoidasida</taxon>
        <taxon>Haemosporida</taxon>
        <taxon>Plasmodiidae</taxon>
        <taxon>Plasmodium</taxon>
        <taxon>Plasmodium (Vinckeia)</taxon>
    </lineage>
</organism>
<name>A0A6V7RU34_PLAVN</name>
<dbReference type="VEuPathDB" id="PlasmoDB:PVBDA_0101540"/>
<evidence type="ECO:0000313" key="2">
    <source>
        <dbReference type="EMBL" id="CAD2083931.1"/>
    </source>
</evidence>
<sequence length="281" mass="31809">MNKIYIKIALALLSVAGYMQNIAFASEYTTTTTSSNEEDKQQVSIDHEEAIEAKGIMADALALAKLHAKCPNNYKIYHKEDEEAIIYFKKLSRVDIGKLELTIHNPDSYDDIVNMLWDPNGPKNYDDLFDKGSIFRTYNENLVIVQQHYDGSSGTLDLHCHALASKFQLSEDETAIVFAPSDMSGPGSDSYQTYENTIVESASMSESDIYSEENIKYGKLSQIFVNLVAFFIKKEADCVKITHISSIEHGVPLYVPYDFLELLTIKKMINVINLRDIFKKK</sequence>